<evidence type="ECO:0000256" key="3">
    <source>
        <dbReference type="ARBA" id="ARBA00012513"/>
    </source>
</evidence>
<evidence type="ECO:0000256" key="11">
    <source>
        <dbReference type="ARBA" id="ARBA00047899"/>
    </source>
</evidence>
<dbReference type="CDD" id="cd05144">
    <property type="entry name" value="RIO2_C"/>
    <property type="match status" value="1"/>
</dbReference>
<feature type="compositionally biased region" description="Polar residues" evidence="15">
    <location>
        <begin position="385"/>
        <end position="403"/>
    </location>
</feature>
<dbReference type="PANTHER" id="PTHR45852:SF1">
    <property type="entry name" value="SERINE_THREONINE-PROTEIN KINASE RIO2"/>
    <property type="match status" value="1"/>
</dbReference>
<dbReference type="InterPro" id="IPR011009">
    <property type="entry name" value="Kinase-like_dom_sf"/>
</dbReference>
<reference evidence="17" key="1">
    <citation type="submission" date="2020-11" db="EMBL/GenBank/DDBJ databases">
        <authorList>
            <person name="Tran Van P."/>
        </authorList>
    </citation>
    <scope>NUCLEOTIDE SEQUENCE</scope>
</reference>
<proteinExistence type="inferred from homology"/>
<keyword evidence="18" id="KW-1185">Reference proteome</keyword>
<keyword evidence="5" id="KW-0808">Transferase</keyword>
<evidence type="ECO:0000256" key="1">
    <source>
        <dbReference type="ARBA" id="ARBA00001946"/>
    </source>
</evidence>
<dbReference type="GO" id="GO:0030490">
    <property type="term" value="P:maturation of SSU-rRNA"/>
    <property type="evidence" value="ECO:0007669"/>
    <property type="project" value="TreeGrafter"/>
</dbReference>
<evidence type="ECO:0000313" key="17">
    <source>
        <dbReference type="EMBL" id="CAD7643905.1"/>
    </source>
</evidence>
<dbReference type="SMART" id="SM00090">
    <property type="entry name" value="RIO"/>
    <property type="match status" value="1"/>
</dbReference>
<dbReference type="Gene3D" id="3.30.200.20">
    <property type="entry name" value="Phosphorylase Kinase, domain 1"/>
    <property type="match status" value="1"/>
</dbReference>
<dbReference type="EMBL" id="CAJPVJ010001497">
    <property type="protein sequence ID" value="CAG2164833.1"/>
    <property type="molecule type" value="Genomic_DNA"/>
</dbReference>
<dbReference type="GO" id="GO:0005634">
    <property type="term" value="C:nucleus"/>
    <property type="evidence" value="ECO:0007669"/>
    <property type="project" value="TreeGrafter"/>
</dbReference>
<dbReference type="InterPro" id="IPR015285">
    <property type="entry name" value="RIO2_wHTH_N"/>
</dbReference>
<dbReference type="InterPro" id="IPR030484">
    <property type="entry name" value="Rio2"/>
</dbReference>
<keyword evidence="6" id="KW-0479">Metal-binding</keyword>
<comment type="catalytic activity">
    <reaction evidence="11">
        <text>L-threonyl-[protein] + ATP = O-phospho-L-threonyl-[protein] + ADP + H(+)</text>
        <dbReference type="Rhea" id="RHEA:46608"/>
        <dbReference type="Rhea" id="RHEA-COMP:11060"/>
        <dbReference type="Rhea" id="RHEA-COMP:11605"/>
        <dbReference type="ChEBI" id="CHEBI:15378"/>
        <dbReference type="ChEBI" id="CHEBI:30013"/>
        <dbReference type="ChEBI" id="CHEBI:30616"/>
        <dbReference type="ChEBI" id="CHEBI:61977"/>
        <dbReference type="ChEBI" id="CHEBI:456216"/>
        <dbReference type="EC" id="2.7.11.1"/>
    </reaction>
</comment>
<feature type="compositionally biased region" description="Acidic residues" evidence="15">
    <location>
        <begin position="314"/>
        <end position="332"/>
    </location>
</feature>
<dbReference type="InterPro" id="IPR000687">
    <property type="entry name" value="RIO_kinase"/>
</dbReference>
<protein>
    <recommendedName>
        <fullName evidence="13">Serine/threonine-protein kinase RIO2</fullName>
        <ecNumber evidence="3">2.7.11.1</ecNumber>
    </recommendedName>
    <alternativeName>
        <fullName evidence="14">Serine/threonine-protein kinase rio2</fullName>
    </alternativeName>
</protein>
<dbReference type="PROSITE" id="PS01245">
    <property type="entry name" value="RIO1"/>
    <property type="match status" value="1"/>
</dbReference>
<accession>A0A7R9QFE6</accession>
<evidence type="ECO:0000256" key="9">
    <source>
        <dbReference type="ARBA" id="ARBA00022840"/>
    </source>
</evidence>
<name>A0A7R9QFE6_9ACAR</name>
<dbReference type="GO" id="GO:0004674">
    <property type="term" value="F:protein serine/threonine kinase activity"/>
    <property type="evidence" value="ECO:0007669"/>
    <property type="project" value="UniProtKB-KW"/>
</dbReference>
<dbReference type="GO" id="GO:0030688">
    <property type="term" value="C:preribosome, small subunit precursor"/>
    <property type="evidence" value="ECO:0007669"/>
    <property type="project" value="TreeGrafter"/>
</dbReference>
<dbReference type="FunFam" id="3.30.200.20:FF:000052">
    <property type="entry name" value="Serine/threonine-protein kinase RIO2"/>
    <property type="match status" value="1"/>
</dbReference>
<dbReference type="InterPro" id="IPR018935">
    <property type="entry name" value="RIO_kinase_CS"/>
</dbReference>
<feature type="domain" description="Protein kinase" evidence="16">
    <location>
        <begin position="95"/>
        <end position="438"/>
    </location>
</feature>
<evidence type="ECO:0000259" key="16">
    <source>
        <dbReference type="PROSITE" id="PS50011"/>
    </source>
</evidence>
<evidence type="ECO:0000256" key="5">
    <source>
        <dbReference type="ARBA" id="ARBA00022679"/>
    </source>
</evidence>
<keyword evidence="7" id="KW-0547">Nucleotide-binding</keyword>
<dbReference type="PROSITE" id="PS50011">
    <property type="entry name" value="PROTEIN_KINASE_DOM"/>
    <property type="match status" value="1"/>
</dbReference>
<keyword evidence="10" id="KW-0460">Magnesium</keyword>
<dbReference type="Gene3D" id="1.10.10.10">
    <property type="entry name" value="Winged helix-like DNA-binding domain superfamily/Winged helix DNA-binding domain"/>
    <property type="match status" value="1"/>
</dbReference>
<evidence type="ECO:0000256" key="4">
    <source>
        <dbReference type="ARBA" id="ARBA00022527"/>
    </source>
</evidence>
<evidence type="ECO:0000256" key="2">
    <source>
        <dbReference type="ARBA" id="ARBA00009196"/>
    </source>
</evidence>
<keyword evidence="9" id="KW-0067">ATP-binding</keyword>
<dbReference type="Pfam" id="PF01163">
    <property type="entry name" value="RIO1"/>
    <property type="match status" value="1"/>
</dbReference>
<dbReference type="PANTHER" id="PTHR45852">
    <property type="entry name" value="SER/THR-PROTEIN KINASE RIO2"/>
    <property type="match status" value="1"/>
</dbReference>
<dbReference type="InterPro" id="IPR036390">
    <property type="entry name" value="WH_DNA-bd_sf"/>
</dbReference>
<dbReference type="InterPro" id="IPR000719">
    <property type="entry name" value="Prot_kinase_dom"/>
</dbReference>
<keyword evidence="8" id="KW-0418">Kinase</keyword>
<dbReference type="EC" id="2.7.11.1" evidence="3"/>
<dbReference type="GO" id="GO:0046872">
    <property type="term" value="F:metal ion binding"/>
    <property type="evidence" value="ECO:0007669"/>
    <property type="project" value="UniProtKB-KW"/>
</dbReference>
<evidence type="ECO:0000256" key="10">
    <source>
        <dbReference type="ARBA" id="ARBA00022842"/>
    </source>
</evidence>
<evidence type="ECO:0000256" key="12">
    <source>
        <dbReference type="ARBA" id="ARBA00048679"/>
    </source>
</evidence>
<feature type="region of interest" description="Disordered" evidence="15">
    <location>
        <begin position="314"/>
        <end position="358"/>
    </location>
</feature>
<sequence>MVKLDVSLIRYMSADEVRVMTAVEMGMKNHELVPKPLIISISSLRSGSISKVLLKLTQNKLISYERGKRFDGYRLTYKGYDFLALNVLSNREVITGIGNQIGVGKESDVYVGGDANGRTFAIKMHRLGRTCFRTVSTKRDYQKNGHKTNWIYLSRLAAKREMAFMRLLYDSHVSIPEPIDCNRHCLVMELIDGILLNHLSRDQLQSEDDAKVLYEKLMGLIMRLANDFGVIHGDFNEFNIIIKLETLEPVLIDFPQMISISHSSAQTYFDRDVKCIVDFFAKRYGYESDFIPGFEAIDKENGDKVNEINALEDFEEEEEEVSDEEEVAEEDNVVLSDRKVDERLTEEPFDSQKDSENQLTEVIERLEVKDATNGSKLSDNEDNKSSNGSFSGGATSVATTFTPQEIKEKLRKEKKSKDLRVKTRKAKKDIKGDNCAFLRRRKDDLTTLRDDLKAYNCEKDIY</sequence>
<dbReference type="InterPro" id="IPR036388">
    <property type="entry name" value="WH-like_DNA-bd_sf"/>
</dbReference>
<dbReference type="FunFam" id="1.10.10.10:FF:000053">
    <property type="entry name" value="Serine/threonine-protein kinase RIO2"/>
    <property type="match status" value="1"/>
</dbReference>
<dbReference type="Pfam" id="PF09202">
    <property type="entry name" value="Rio2_N"/>
    <property type="match status" value="1"/>
</dbReference>
<dbReference type="EMBL" id="OC916322">
    <property type="protein sequence ID" value="CAD7643905.1"/>
    <property type="molecule type" value="Genomic_DNA"/>
</dbReference>
<dbReference type="Proteomes" id="UP000728032">
    <property type="component" value="Unassembled WGS sequence"/>
</dbReference>
<comment type="cofactor">
    <cofactor evidence="1">
        <name>Mg(2+)</name>
        <dbReference type="ChEBI" id="CHEBI:18420"/>
    </cofactor>
</comment>
<evidence type="ECO:0000256" key="15">
    <source>
        <dbReference type="SAM" id="MobiDB-lite"/>
    </source>
</evidence>
<evidence type="ECO:0000256" key="8">
    <source>
        <dbReference type="ARBA" id="ARBA00022777"/>
    </source>
</evidence>
<gene>
    <name evidence="17" type="ORF">ONB1V03_LOCUS4382</name>
</gene>
<feature type="region of interest" description="Disordered" evidence="15">
    <location>
        <begin position="370"/>
        <end position="423"/>
    </location>
</feature>
<dbReference type="SUPFAM" id="SSF46785">
    <property type="entry name" value="Winged helix' DNA-binding domain"/>
    <property type="match status" value="1"/>
</dbReference>
<feature type="compositionally biased region" description="Basic and acidic residues" evidence="15">
    <location>
        <begin position="336"/>
        <end position="358"/>
    </location>
</feature>
<evidence type="ECO:0000256" key="13">
    <source>
        <dbReference type="ARBA" id="ARBA00068353"/>
    </source>
</evidence>
<dbReference type="GO" id="GO:0005829">
    <property type="term" value="C:cytosol"/>
    <property type="evidence" value="ECO:0007669"/>
    <property type="project" value="TreeGrafter"/>
</dbReference>
<evidence type="ECO:0000256" key="14">
    <source>
        <dbReference type="ARBA" id="ARBA00068837"/>
    </source>
</evidence>
<evidence type="ECO:0000256" key="6">
    <source>
        <dbReference type="ARBA" id="ARBA00022723"/>
    </source>
</evidence>
<comment type="catalytic activity">
    <reaction evidence="12">
        <text>L-seryl-[protein] + ATP = O-phospho-L-seryl-[protein] + ADP + H(+)</text>
        <dbReference type="Rhea" id="RHEA:17989"/>
        <dbReference type="Rhea" id="RHEA-COMP:9863"/>
        <dbReference type="Rhea" id="RHEA-COMP:11604"/>
        <dbReference type="ChEBI" id="CHEBI:15378"/>
        <dbReference type="ChEBI" id="CHEBI:29999"/>
        <dbReference type="ChEBI" id="CHEBI:30616"/>
        <dbReference type="ChEBI" id="CHEBI:83421"/>
        <dbReference type="ChEBI" id="CHEBI:456216"/>
        <dbReference type="EC" id="2.7.11.1"/>
    </reaction>
</comment>
<dbReference type="SUPFAM" id="SSF56112">
    <property type="entry name" value="Protein kinase-like (PK-like)"/>
    <property type="match status" value="1"/>
</dbReference>
<dbReference type="AlphaFoldDB" id="A0A7R9QFE6"/>
<feature type="compositionally biased region" description="Basic and acidic residues" evidence="15">
    <location>
        <begin position="405"/>
        <end position="421"/>
    </location>
</feature>
<dbReference type="GO" id="GO:0005524">
    <property type="term" value="F:ATP binding"/>
    <property type="evidence" value="ECO:0007669"/>
    <property type="project" value="UniProtKB-KW"/>
</dbReference>
<dbReference type="InterPro" id="IPR018934">
    <property type="entry name" value="RIO_dom"/>
</dbReference>
<comment type="similarity">
    <text evidence="2">Belongs to the protein kinase superfamily. RIO-type Ser/Thr kinase family.</text>
</comment>
<evidence type="ECO:0000313" key="18">
    <source>
        <dbReference type="Proteomes" id="UP000728032"/>
    </source>
</evidence>
<evidence type="ECO:0000256" key="7">
    <source>
        <dbReference type="ARBA" id="ARBA00022741"/>
    </source>
</evidence>
<dbReference type="Gene3D" id="1.10.510.10">
    <property type="entry name" value="Transferase(Phosphotransferase) domain 1"/>
    <property type="match status" value="1"/>
</dbReference>
<dbReference type="OrthoDB" id="10258631at2759"/>
<organism evidence="17">
    <name type="scientific">Oppiella nova</name>
    <dbReference type="NCBI Taxonomy" id="334625"/>
    <lineage>
        <taxon>Eukaryota</taxon>
        <taxon>Metazoa</taxon>
        <taxon>Ecdysozoa</taxon>
        <taxon>Arthropoda</taxon>
        <taxon>Chelicerata</taxon>
        <taxon>Arachnida</taxon>
        <taxon>Acari</taxon>
        <taxon>Acariformes</taxon>
        <taxon>Sarcoptiformes</taxon>
        <taxon>Oribatida</taxon>
        <taxon>Brachypylina</taxon>
        <taxon>Oppioidea</taxon>
        <taxon>Oppiidae</taxon>
        <taxon>Oppiella</taxon>
    </lineage>
</organism>
<keyword evidence="4" id="KW-0723">Serine/threonine-protein kinase</keyword>